<feature type="signal peptide" evidence="6">
    <location>
        <begin position="1"/>
        <end position="24"/>
    </location>
</feature>
<dbReference type="PROSITE" id="PS50092">
    <property type="entry name" value="TSP1"/>
    <property type="match status" value="6"/>
</dbReference>
<evidence type="ECO:0000256" key="6">
    <source>
        <dbReference type="SAM" id="SignalP"/>
    </source>
</evidence>
<dbReference type="InterPro" id="IPR010909">
    <property type="entry name" value="PLAC"/>
</dbReference>
<dbReference type="PROSITE" id="PS50900">
    <property type="entry name" value="PLAC"/>
    <property type="match status" value="1"/>
</dbReference>
<gene>
    <name evidence="8" type="ORF">C0J50_19845</name>
</gene>
<keyword evidence="4" id="KW-0677">Repeat</keyword>
<protein>
    <submittedName>
        <fullName evidence="8">Thrombospondin type-1 domain-containing protein 4-like isoform X1</fullName>
    </submittedName>
</protein>
<dbReference type="Proteomes" id="UP001205998">
    <property type="component" value="Unassembled WGS sequence"/>
</dbReference>
<dbReference type="PANTHER" id="PTHR13723:SF312">
    <property type="entry name" value="THROMBOSPONDIN TYPE-1 DOMAIN-CONTAINING PROTEIN 4-LIKE ISOFORM X1"/>
    <property type="match status" value="1"/>
</dbReference>
<dbReference type="Pfam" id="PF19236">
    <property type="entry name" value="ADAMTS_CR_3"/>
    <property type="match status" value="1"/>
</dbReference>
<evidence type="ECO:0000256" key="3">
    <source>
        <dbReference type="ARBA" id="ARBA00022729"/>
    </source>
</evidence>
<dbReference type="Pfam" id="PF19030">
    <property type="entry name" value="TSP1_ADAMTS"/>
    <property type="match status" value="6"/>
</dbReference>
<dbReference type="SMART" id="SM00209">
    <property type="entry name" value="TSP1"/>
    <property type="match status" value="7"/>
</dbReference>
<feature type="region of interest" description="Disordered" evidence="5">
    <location>
        <begin position="119"/>
        <end position="227"/>
    </location>
</feature>
<dbReference type="InterPro" id="IPR045371">
    <property type="entry name" value="ADAMTS_CR_3"/>
</dbReference>
<dbReference type="FunFam" id="2.60.120.830:FF:000001">
    <property type="entry name" value="A disintegrin and metalloproteinase with thrombospondin motifs 1"/>
    <property type="match status" value="1"/>
</dbReference>
<feature type="domain" description="PLAC" evidence="7">
    <location>
        <begin position="994"/>
        <end position="1031"/>
    </location>
</feature>
<dbReference type="GO" id="GO:0006508">
    <property type="term" value="P:proteolysis"/>
    <property type="evidence" value="ECO:0007669"/>
    <property type="project" value="TreeGrafter"/>
</dbReference>
<evidence type="ECO:0000313" key="9">
    <source>
        <dbReference type="Proteomes" id="UP001205998"/>
    </source>
</evidence>
<keyword evidence="2" id="KW-0964">Secreted</keyword>
<comment type="subcellular location">
    <subcellularLocation>
        <location evidence="1">Secreted</location>
    </subcellularLocation>
</comment>
<evidence type="ECO:0000313" key="8">
    <source>
        <dbReference type="EMBL" id="KAI5620378.1"/>
    </source>
</evidence>
<feature type="compositionally biased region" description="Low complexity" evidence="5">
    <location>
        <begin position="298"/>
        <end position="309"/>
    </location>
</feature>
<dbReference type="Pfam" id="PF08686">
    <property type="entry name" value="PLAC"/>
    <property type="match status" value="1"/>
</dbReference>
<feature type="chain" id="PRO_5042201645" evidence="6">
    <location>
        <begin position="25"/>
        <end position="1037"/>
    </location>
</feature>
<dbReference type="FunFam" id="2.20.100.10:FF:000005">
    <property type="entry name" value="ADAM metallopeptidase with thrombospondin type 1 motif 9"/>
    <property type="match status" value="3"/>
</dbReference>
<comment type="caution">
    <text evidence="8">The sequence shown here is derived from an EMBL/GenBank/DDBJ whole genome shotgun (WGS) entry which is preliminary data.</text>
</comment>
<dbReference type="GO" id="GO:0004222">
    <property type="term" value="F:metalloendopeptidase activity"/>
    <property type="evidence" value="ECO:0007669"/>
    <property type="project" value="TreeGrafter"/>
</dbReference>
<dbReference type="Pfam" id="PF00090">
    <property type="entry name" value="TSP_1"/>
    <property type="match status" value="1"/>
</dbReference>
<feature type="region of interest" description="Disordered" evidence="5">
    <location>
        <begin position="247"/>
        <end position="330"/>
    </location>
</feature>
<feature type="compositionally biased region" description="Basic and acidic residues" evidence="5">
    <location>
        <begin position="260"/>
        <end position="289"/>
    </location>
</feature>
<evidence type="ECO:0000256" key="4">
    <source>
        <dbReference type="ARBA" id="ARBA00022737"/>
    </source>
</evidence>
<evidence type="ECO:0000256" key="2">
    <source>
        <dbReference type="ARBA" id="ARBA00022525"/>
    </source>
</evidence>
<sequence>MRTGSTCRWCVLWSTVLSAVCVSAIEKANKTVIGRRPRQTEVVWLEGVWSAWSDWAECSQSCGMGVTERRRQCVQPPQTWSGPSYLPPGVSSHNPLLPPHMPYYPSSYPGNDRIYSANQSPGLPLYRDTPEGLGQELPNHVPSFYRPDAISTSHQPISIYRSPSSSSLPLYGQSGRGSRRPASEGTGRVGVGGSRRSVSNNRDPASVRRSIRPGQFGYGRVPYSLPLHRQNRSTRYARLHGNATTELLQVKRPAAIQEAESQREDNKDRADTQPKETAKGDTQPKERPRQRSITRRAPPQTSYSPYSSPLHRPHPLSDTQPYAQPPYVPPPVVPVQHYRCSGKDREFRKCTVEACSSSQVDPRAEQCAMYNSKEFTGRIYDWEPFTEGSVDQQCELTCRPVGYRFYVRHSERVRDGTPCVNNTPNDVCVEGRCMSEGCDGLLGSGMVRDRCGVCGGSDGSCVRVSGSFQNSSVPLGYHKILDIPAGATAINITERSASPNYLALRSGTGQSIVNGRWAVDPPGEYEAGGTKFVYTRKHGEILTAPGPTQSLLQLYIIFHKENSGVDFEYYIPVKKNTVKEWNGGSASLRETSAVVTFEDSATSPVSAPSASDSWTLERLRPHNIGPNRNVRIPPRTDIPLDNQSPFVWRLGQLSECSASCGKGFQQRETLCVNRHTNEEVHQRQCDSASKPIAEEEPCNLHPCPPYWEAGAWSECSVSCGWGLQHRQLQCRQNFSSRSTRVHPQHCSGLPQPNTTQACHTHSCSHWQVTSNWSACSVDCGAGKRTRNVRCVSDRGSEVSDSECNARIRPQRSEDCHMGPCVSNWYFNDWTNTCSAPCGPGVQKREVVCVSSGAVGECVKEKPVDMKACNSGPCVAQAQWFAGPWGQCSAPCGNGTQRRDVICIQKLGSDFSMTPASECAHLEKPSPIQTCELEPCEPQWFTTEWSACSKSCGDGLQIRDVRCLTPDKQPSFACDSTHKPHPKQKCNSGPCSPSLDESCKDRGSNCLMVVQARLCVYSYYKSACCASCTQSAQRAKRH</sequence>
<accession>A0AAD5AP88</accession>
<dbReference type="Pfam" id="PF05986">
    <property type="entry name" value="ADAMTS_spacer1"/>
    <property type="match status" value="1"/>
</dbReference>
<dbReference type="Gene3D" id="2.60.120.830">
    <property type="match status" value="1"/>
</dbReference>
<reference evidence="8" key="1">
    <citation type="submission" date="2018-07" db="EMBL/GenBank/DDBJ databases">
        <title>Comparative genomics of catfishes provides insights into carnivory and benthic adaptation.</title>
        <authorList>
            <person name="Zhang Y."/>
            <person name="Wang D."/>
            <person name="Peng Z."/>
            <person name="Zheng S."/>
            <person name="Shao F."/>
            <person name="Tao W."/>
        </authorList>
    </citation>
    <scope>NUCLEOTIDE SEQUENCE</scope>
    <source>
        <strain evidence="8">Chongqing</strain>
    </source>
</reference>
<dbReference type="EMBL" id="MU551646">
    <property type="protein sequence ID" value="KAI5620378.1"/>
    <property type="molecule type" value="Genomic_DNA"/>
</dbReference>
<dbReference type="InterPro" id="IPR050439">
    <property type="entry name" value="ADAMTS_ADAMTS-like"/>
</dbReference>
<dbReference type="Gene3D" id="2.20.100.10">
    <property type="entry name" value="Thrombospondin type-1 (TSP1) repeat"/>
    <property type="match status" value="7"/>
</dbReference>
<dbReference type="InterPro" id="IPR036383">
    <property type="entry name" value="TSP1_rpt_sf"/>
</dbReference>
<evidence type="ECO:0000256" key="1">
    <source>
        <dbReference type="ARBA" id="ARBA00004613"/>
    </source>
</evidence>
<dbReference type="InterPro" id="IPR000884">
    <property type="entry name" value="TSP1_rpt"/>
</dbReference>
<evidence type="ECO:0000259" key="7">
    <source>
        <dbReference type="PROSITE" id="PS50900"/>
    </source>
</evidence>
<dbReference type="InterPro" id="IPR010294">
    <property type="entry name" value="ADAMTS_spacer1"/>
</dbReference>
<dbReference type="GO" id="GO:0030198">
    <property type="term" value="P:extracellular matrix organization"/>
    <property type="evidence" value="ECO:0007669"/>
    <property type="project" value="TreeGrafter"/>
</dbReference>
<proteinExistence type="predicted"/>
<keyword evidence="3 6" id="KW-0732">Signal</keyword>
<dbReference type="GO" id="GO:0005576">
    <property type="term" value="C:extracellular region"/>
    <property type="evidence" value="ECO:0007669"/>
    <property type="project" value="UniProtKB-SubCell"/>
</dbReference>
<dbReference type="SUPFAM" id="SSF82895">
    <property type="entry name" value="TSP-1 type 1 repeat"/>
    <property type="match status" value="7"/>
</dbReference>
<name>A0AAD5AP88_SILAS</name>
<evidence type="ECO:0000256" key="5">
    <source>
        <dbReference type="SAM" id="MobiDB-lite"/>
    </source>
</evidence>
<dbReference type="GO" id="GO:0031012">
    <property type="term" value="C:extracellular matrix"/>
    <property type="evidence" value="ECO:0007669"/>
    <property type="project" value="TreeGrafter"/>
</dbReference>
<organism evidence="8 9">
    <name type="scientific">Silurus asotus</name>
    <name type="common">Amur catfish</name>
    <name type="synonym">Parasilurus asotus</name>
    <dbReference type="NCBI Taxonomy" id="30991"/>
    <lineage>
        <taxon>Eukaryota</taxon>
        <taxon>Metazoa</taxon>
        <taxon>Chordata</taxon>
        <taxon>Craniata</taxon>
        <taxon>Vertebrata</taxon>
        <taxon>Euteleostomi</taxon>
        <taxon>Actinopterygii</taxon>
        <taxon>Neopterygii</taxon>
        <taxon>Teleostei</taxon>
        <taxon>Ostariophysi</taxon>
        <taxon>Siluriformes</taxon>
        <taxon>Siluridae</taxon>
        <taxon>Silurus</taxon>
    </lineage>
</organism>
<dbReference type="PANTHER" id="PTHR13723">
    <property type="entry name" value="ADAMTS A DISINTEGRIN AND METALLOPROTEASE WITH THROMBOSPONDIN MOTIFS PROTEASE"/>
    <property type="match status" value="1"/>
</dbReference>
<feature type="compositionally biased region" description="Low complexity" evidence="5">
    <location>
        <begin position="155"/>
        <end position="173"/>
    </location>
</feature>
<keyword evidence="9" id="KW-1185">Reference proteome</keyword>
<dbReference type="AlphaFoldDB" id="A0AAD5AP88"/>